<keyword evidence="2" id="KW-1133">Transmembrane helix</keyword>
<dbReference type="EMBL" id="JAESIY010000001">
    <property type="protein sequence ID" value="MBL3654636.1"/>
    <property type="molecule type" value="Genomic_DNA"/>
</dbReference>
<dbReference type="InterPro" id="IPR003148">
    <property type="entry name" value="RCK_N"/>
</dbReference>
<dbReference type="SUPFAM" id="SSF51735">
    <property type="entry name" value="NAD(P)-binding Rossmann-fold domains"/>
    <property type="match status" value="1"/>
</dbReference>
<dbReference type="InterPro" id="IPR036291">
    <property type="entry name" value="NAD(P)-bd_dom_sf"/>
</dbReference>
<dbReference type="PANTHER" id="PTHR43833">
    <property type="entry name" value="POTASSIUM CHANNEL PROTEIN 2-RELATED-RELATED"/>
    <property type="match status" value="1"/>
</dbReference>
<dbReference type="Proteomes" id="UP000659388">
    <property type="component" value="Unassembled WGS sequence"/>
</dbReference>
<dbReference type="PANTHER" id="PTHR43833:SF9">
    <property type="entry name" value="POTASSIUM CHANNEL PROTEIN YUGO-RELATED"/>
    <property type="match status" value="1"/>
</dbReference>
<organism evidence="5 6">
    <name type="scientific">Fulvivirga sediminis</name>
    <dbReference type="NCBI Taxonomy" id="2803949"/>
    <lineage>
        <taxon>Bacteria</taxon>
        <taxon>Pseudomonadati</taxon>
        <taxon>Bacteroidota</taxon>
        <taxon>Cytophagia</taxon>
        <taxon>Cytophagales</taxon>
        <taxon>Fulvivirgaceae</taxon>
        <taxon>Fulvivirga</taxon>
    </lineage>
</organism>
<dbReference type="Pfam" id="PF02080">
    <property type="entry name" value="TrkA_C"/>
    <property type="match status" value="1"/>
</dbReference>
<dbReference type="Gene3D" id="1.10.287.70">
    <property type="match status" value="1"/>
</dbReference>
<gene>
    <name evidence="5" type="ORF">JL102_00725</name>
</gene>
<evidence type="ECO:0000256" key="2">
    <source>
        <dbReference type="SAM" id="Phobius"/>
    </source>
</evidence>
<feature type="domain" description="RCK N-terminal" evidence="3">
    <location>
        <begin position="96"/>
        <end position="214"/>
    </location>
</feature>
<dbReference type="Gene3D" id="3.40.50.720">
    <property type="entry name" value="NAD(P)-binding Rossmann-like Domain"/>
    <property type="match status" value="1"/>
</dbReference>
<evidence type="ECO:0000313" key="5">
    <source>
        <dbReference type="EMBL" id="MBL3654636.1"/>
    </source>
</evidence>
<accession>A0A937F1N4</accession>
<dbReference type="Gene3D" id="3.30.70.1450">
    <property type="entry name" value="Regulator of K+ conductance, C-terminal domain"/>
    <property type="match status" value="1"/>
</dbReference>
<sequence length="324" mass="36067">MLFLISLIVGTGGYVVLENYTLIDALYMAVITFATVGYTEVNALSVNGKIFTLIYIIFNLGIFAYTVSVLSTFLFEGELGRVFKNYISNREVNKLKDHVIVCGFGRNGAMACEELHKAEKEFVIIEKDTSVIETVPQDKKYSFVSGNATLDEILLEAGLERASTVITALPSDADNVFITLTAKEINPRINVIAKASETNSEKKLYRAGASHVVMPDRLGGIHMANLITKPYVIEFLELLNGVGDAKLELEEVSYAKLKNEFHNKTIKELDIRNKSGVTILAFKDDLEGFIFNPQSDKKIEKGDVLIILGTKKNLHNFNNHFIKN</sequence>
<proteinExistence type="predicted"/>
<dbReference type="PROSITE" id="PS51201">
    <property type="entry name" value="RCK_N"/>
    <property type="match status" value="1"/>
</dbReference>
<keyword evidence="2" id="KW-0812">Transmembrane</keyword>
<dbReference type="SUPFAM" id="SSF81324">
    <property type="entry name" value="Voltage-gated potassium channels"/>
    <property type="match status" value="1"/>
</dbReference>
<dbReference type="InterPro" id="IPR050721">
    <property type="entry name" value="Trk_Ktr_HKT_K-transport"/>
</dbReference>
<keyword evidence="5" id="KW-0407">Ion channel</keyword>
<keyword evidence="6" id="KW-1185">Reference proteome</keyword>
<protein>
    <submittedName>
        <fullName evidence="5">Potassium channel protein</fullName>
    </submittedName>
</protein>
<comment type="caution">
    <text evidence="5">The sequence shown here is derived from an EMBL/GenBank/DDBJ whole genome shotgun (WGS) entry which is preliminary data.</text>
</comment>
<evidence type="ECO:0000313" key="6">
    <source>
        <dbReference type="Proteomes" id="UP000659388"/>
    </source>
</evidence>
<dbReference type="PROSITE" id="PS51202">
    <property type="entry name" value="RCK_C"/>
    <property type="match status" value="1"/>
</dbReference>
<keyword evidence="5" id="KW-0406">Ion transport</keyword>
<keyword evidence="2" id="KW-0472">Membrane</keyword>
<dbReference type="Pfam" id="PF07885">
    <property type="entry name" value="Ion_trans_2"/>
    <property type="match status" value="1"/>
</dbReference>
<dbReference type="GO" id="GO:0006813">
    <property type="term" value="P:potassium ion transport"/>
    <property type="evidence" value="ECO:0007669"/>
    <property type="project" value="InterPro"/>
</dbReference>
<dbReference type="GO" id="GO:0008324">
    <property type="term" value="F:monoatomic cation transmembrane transporter activity"/>
    <property type="evidence" value="ECO:0007669"/>
    <property type="project" value="InterPro"/>
</dbReference>
<evidence type="ECO:0000256" key="1">
    <source>
        <dbReference type="ARBA" id="ARBA00004651"/>
    </source>
</evidence>
<dbReference type="GO" id="GO:0005886">
    <property type="term" value="C:plasma membrane"/>
    <property type="evidence" value="ECO:0007669"/>
    <property type="project" value="UniProtKB-SubCell"/>
</dbReference>
<dbReference type="Pfam" id="PF02254">
    <property type="entry name" value="TrkA_N"/>
    <property type="match status" value="1"/>
</dbReference>
<dbReference type="SUPFAM" id="SSF116726">
    <property type="entry name" value="TrkA C-terminal domain-like"/>
    <property type="match status" value="1"/>
</dbReference>
<keyword evidence="5" id="KW-0813">Transport</keyword>
<reference evidence="5" key="1">
    <citation type="submission" date="2021-01" db="EMBL/GenBank/DDBJ databases">
        <title>Fulvivirga kasyanovii gen. nov., sp nov., a novel member of the phylum Bacteroidetes isolated from seawater in a mussel farm.</title>
        <authorList>
            <person name="Zhao L.-H."/>
            <person name="Wang Z.-J."/>
        </authorList>
    </citation>
    <scope>NUCLEOTIDE SEQUENCE</scope>
    <source>
        <strain evidence="5">2943</strain>
    </source>
</reference>
<dbReference type="InterPro" id="IPR036721">
    <property type="entry name" value="RCK_C_sf"/>
</dbReference>
<feature type="transmembrane region" description="Helical" evidence="2">
    <location>
        <begin position="50"/>
        <end position="75"/>
    </location>
</feature>
<feature type="transmembrane region" description="Helical" evidence="2">
    <location>
        <begin position="20"/>
        <end position="38"/>
    </location>
</feature>
<comment type="subcellular location">
    <subcellularLocation>
        <location evidence="1">Cell membrane</location>
        <topology evidence="1">Multi-pass membrane protein</topology>
    </subcellularLocation>
</comment>
<feature type="domain" description="RCK C-terminal" evidence="4">
    <location>
        <begin position="236"/>
        <end position="323"/>
    </location>
</feature>
<dbReference type="InterPro" id="IPR013099">
    <property type="entry name" value="K_chnl_dom"/>
</dbReference>
<dbReference type="AlphaFoldDB" id="A0A937F1N4"/>
<evidence type="ECO:0000259" key="3">
    <source>
        <dbReference type="PROSITE" id="PS51201"/>
    </source>
</evidence>
<dbReference type="InterPro" id="IPR006037">
    <property type="entry name" value="RCK_C"/>
</dbReference>
<evidence type="ECO:0000259" key="4">
    <source>
        <dbReference type="PROSITE" id="PS51202"/>
    </source>
</evidence>
<name>A0A937F1N4_9BACT</name>